<dbReference type="InterPro" id="IPR013562">
    <property type="entry name" value="TmcA/NAT10_N"/>
</dbReference>
<dbReference type="PANTHER" id="PTHR10925">
    <property type="entry name" value="N-ACETYLTRANSFERASE 10"/>
    <property type="match status" value="1"/>
</dbReference>
<dbReference type="InterPro" id="IPR024914">
    <property type="entry name" value="tRNA_acetyltr_TmcA"/>
</dbReference>
<comment type="similarity">
    <text evidence="9">Belongs to the TmcA family.</text>
</comment>
<sequence length="697" mass="76647">MSSVQRDPQLLLATLADAVRVARTTGRRQLFLVTEEQWLRHGDAIVAELPAPYVLICHDEHDMATSQCCGYSKITSLLGRDFDSVIFDTRVQGFSASAFGIASGLINQSGIFLIILANELSKPNSLGEQQRFAIHTEEGQYQSLFDRRVLAQLAASQNSDEPLLARDDYREDQRAVIDAMVSQLNGRAHRPLVLTADRGRGKSHCLGESLNCYLSAKPGAQAVLCAASKSSLVEVYRVLLDEFLPNVRFLPVDKLISDEVPEGVDILLVDEAAAIPVPQLMVLVKKFKRVILASTVHGYEGSGRGFGIRFFKLLAASFKQWRHLQLTLPVRWLDGDPLEALTNRLLLLDAEPADIVKPDELDVLSLKLVTPSAADLASDEALLGQFFGLLVSAHYQTTPDDLRMLLDSTAIECVALAKDDVLLAAAIIVREGGIPQPLVDLIAVGTRRPKGQLVAQQLITTYGRREAGLLHGRRVMRIAVHHNAQGRGIGGHLLSQIEQRYRATGVDYLSSSFGADALLLRFWQGQGYQPIKFGFSRDAASGEHAAIVIKPLTAEGDALANSCRQQFIHALPVWLVEQLRTLAGDLVSLAFREQTPLVIDAQCLDRLSLYLNGGLSYDFFVQDFKRFAVALFTNAIPLDDRQMTLLVSKVLKQNSWSQTASDCGMNGRKQSEAALKHVVKYGIDALKRLQTHSTAVD</sequence>
<evidence type="ECO:0000256" key="6">
    <source>
        <dbReference type="ARBA" id="ARBA00022840"/>
    </source>
</evidence>
<keyword evidence="1 9" id="KW-0963">Cytoplasm</keyword>
<feature type="domain" description="N-acetyltransferase" evidence="10">
    <location>
        <begin position="411"/>
        <end position="555"/>
    </location>
</feature>
<dbReference type="Proteomes" id="UP000838100">
    <property type="component" value="Unassembled WGS sequence"/>
</dbReference>
<dbReference type="Gene3D" id="3.40.630.30">
    <property type="match status" value="1"/>
</dbReference>
<dbReference type="GO" id="GO:0016746">
    <property type="term" value="F:acyltransferase activity"/>
    <property type="evidence" value="ECO:0007669"/>
    <property type="project" value="UniProtKB-KW"/>
</dbReference>
<dbReference type="Pfam" id="PF08351">
    <property type="entry name" value="TmcA_N"/>
    <property type="match status" value="1"/>
</dbReference>
<comment type="subcellular location">
    <subcellularLocation>
        <location evidence="9">Cytoplasm</location>
    </subcellularLocation>
</comment>
<comment type="caution">
    <text evidence="9">Lacks conserved residue(s) required for the propagation of feature annotation.</text>
</comment>
<evidence type="ECO:0000256" key="3">
    <source>
        <dbReference type="ARBA" id="ARBA00022679"/>
    </source>
</evidence>
<keyword evidence="6 9" id="KW-0067">ATP-binding</keyword>
<accession>A0ABM9AJB0</accession>
<feature type="binding site" evidence="9">
    <location>
        <begin position="478"/>
        <end position="480"/>
    </location>
    <ligand>
        <name>acetyl-CoA</name>
        <dbReference type="ChEBI" id="CHEBI:57288"/>
    </ligand>
</feature>
<dbReference type="EC" id="2.3.1.193" evidence="9"/>
<dbReference type="SUPFAM" id="SSF52540">
    <property type="entry name" value="P-loop containing nucleoside triphosphate hydrolases"/>
    <property type="match status" value="1"/>
</dbReference>
<keyword evidence="12" id="KW-1185">Reference proteome</keyword>
<dbReference type="InterPro" id="IPR032672">
    <property type="entry name" value="TmcA/NAT10/Kre33"/>
</dbReference>
<evidence type="ECO:0000313" key="11">
    <source>
        <dbReference type="EMBL" id="CAH0993320.1"/>
    </source>
</evidence>
<protein>
    <recommendedName>
        <fullName evidence="9">tRNA(Met) cytidine acetyltransferase TmcA</fullName>
        <ecNumber evidence="9">2.3.1.193</ecNumber>
    </recommendedName>
</protein>
<evidence type="ECO:0000256" key="5">
    <source>
        <dbReference type="ARBA" id="ARBA00022741"/>
    </source>
</evidence>
<dbReference type="Gene3D" id="3.40.50.11040">
    <property type="match status" value="1"/>
</dbReference>
<dbReference type="PROSITE" id="PS51186">
    <property type="entry name" value="GNAT"/>
    <property type="match status" value="1"/>
</dbReference>
<evidence type="ECO:0000256" key="4">
    <source>
        <dbReference type="ARBA" id="ARBA00022694"/>
    </source>
</evidence>
<dbReference type="EMBL" id="CAKLPX010000007">
    <property type="protein sequence ID" value="CAH0993320.1"/>
    <property type="molecule type" value="Genomic_DNA"/>
</dbReference>
<dbReference type="Gene3D" id="1.20.120.890">
    <property type="entry name" value="tRNA(Met) cytidine acetyltransferase, tail domain"/>
    <property type="match status" value="1"/>
</dbReference>
<dbReference type="HAMAP" id="MF_01886">
    <property type="entry name" value="tRNA_acetyltr_TmcA"/>
    <property type="match status" value="1"/>
</dbReference>
<dbReference type="RefSeq" id="WP_237446002.1">
    <property type="nucleotide sequence ID" value="NZ_CAKLPX010000007.1"/>
</dbReference>
<dbReference type="Pfam" id="PF05127">
    <property type="entry name" value="NAT10_TcmA_helicase"/>
    <property type="match status" value="1"/>
</dbReference>
<comment type="caution">
    <text evidence="11">The sequence shown here is derived from an EMBL/GenBank/DDBJ whole genome shotgun (WGS) entry which is preliminary data.</text>
</comment>
<proteinExistence type="inferred from homology"/>
<evidence type="ECO:0000256" key="9">
    <source>
        <dbReference type="HAMAP-Rule" id="MF_01886"/>
    </source>
</evidence>
<dbReference type="PANTHER" id="PTHR10925:SF5">
    <property type="entry name" value="RNA CYTIDINE ACETYLTRANSFERASE"/>
    <property type="match status" value="1"/>
</dbReference>
<dbReference type="SUPFAM" id="SSF55729">
    <property type="entry name" value="Acyl-CoA N-acyltransferases (Nat)"/>
    <property type="match status" value="1"/>
</dbReference>
<feature type="binding site" evidence="9">
    <location>
        <position position="331"/>
    </location>
    <ligand>
        <name>ATP</name>
        <dbReference type="ChEBI" id="CHEBI:30616"/>
    </ligand>
</feature>
<evidence type="ECO:0000256" key="8">
    <source>
        <dbReference type="ARBA" id="ARBA00023315"/>
    </source>
</evidence>
<gene>
    <name evidence="9 11" type="primary">tmcA</name>
    <name evidence="11" type="ORF">SIN8267_03468</name>
</gene>
<dbReference type="CDD" id="cd04301">
    <property type="entry name" value="NAT_SF"/>
    <property type="match status" value="1"/>
</dbReference>
<feature type="binding site" evidence="9">
    <location>
        <position position="173"/>
    </location>
    <ligand>
        <name>ATP</name>
        <dbReference type="ChEBI" id="CHEBI:30616"/>
    </ligand>
</feature>
<evidence type="ECO:0000256" key="1">
    <source>
        <dbReference type="ARBA" id="ARBA00022490"/>
    </source>
</evidence>
<dbReference type="InterPro" id="IPR016181">
    <property type="entry name" value="Acyl_CoA_acyltransferase"/>
</dbReference>
<comment type="function">
    <text evidence="9">Catalyzes the formation of N(4)-acetylcytidine (ac(4)C) at the wobble position of tRNA(Met), by using acetyl-CoA as an acetyl donor and ATP (or GTP).</text>
</comment>
<dbReference type="InterPro" id="IPR000182">
    <property type="entry name" value="GNAT_dom"/>
</dbReference>
<dbReference type="InterPro" id="IPR007807">
    <property type="entry name" value="TcmA/NAT10_helicase"/>
</dbReference>
<keyword evidence="4 9" id="KW-0819">tRNA processing</keyword>
<keyword evidence="7 9" id="KW-0694">RNA-binding</keyword>
<dbReference type="Gene3D" id="3.40.50.300">
    <property type="entry name" value="P-loop containing nucleotide triphosphate hydrolases"/>
    <property type="match status" value="1"/>
</dbReference>
<evidence type="ECO:0000256" key="7">
    <source>
        <dbReference type="ARBA" id="ARBA00022884"/>
    </source>
</evidence>
<comment type="catalytic activity">
    <reaction evidence="9">
        <text>cytidine(34) in elongator tRNA(Met) + acetyl-CoA + ATP + H2O = N(4)-acetylcytidine(34) in elongator tRNA(Met) + ADP + phosphate + CoA + H(+)</text>
        <dbReference type="Rhea" id="RHEA:43788"/>
        <dbReference type="Rhea" id="RHEA-COMP:10693"/>
        <dbReference type="Rhea" id="RHEA-COMP:10694"/>
        <dbReference type="ChEBI" id="CHEBI:15377"/>
        <dbReference type="ChEBI" id="CHEBI:15378"/>
        <dbReference type="ChEBI" id="CHEBI:30616"/>
        <dbReference type="ChEBI" id="CHEBI:43474"/>
        <dbReference type="ChEBI" id="CHEBI:57287"/>
        <dbReference type="ChEBI" id="CHEBI:57288"/>
        <dbReference type="ChEBI" id="CHEBI:74900"/>
        <dbReference type="ChEBI" id="CHEBI:82748"/>
        <dbReference type="ChEBI" id="CHEBI:456216"/>
        <dbReference type="EC" id="2.3.1.193"/>
    </reaction>
</comment>
<reference evidence="11" key="1">
    <citation type="submission" date="2021-12" db="EMBL/GenBank/DDBJ databases">
        <authorList>
            <person name="Rodrigo-Torres L."/>
            <person name="Arahal R. D."/>
            <person name="Lucena T."/>
        </authorList>
    </citation>
    <scope>NUCLEOTIDE SEQUENCE</scope>
    <source>
        <strain evidence="11">CECT 8267</strain>
    </source>
</reference>
<organism evidence="11 12">
    <name type="scientific">Sinobacterium norvegicum</name>
    <dbReference type="NCBI Taxonomy" id="1641715"/>
    <lineage>
        <taxon>Bacteria</taxon>
        <taxon>Pseudomonadati</taxon>
        <taxon>Pseudomonadota</taxon>
        <taxon>Gammaproteobacteria</taxon>
        <taxon>Cellvibrionales</taxon>
        <taxon>Spongiibacteraceae</taxon>
        <taxon>Sinobacterium</taxon>
    </lineage>
</organism>
<keyword evidence="5 9" id="KW-0547">Nucleotide-binding</keyword>
<dbReference type="InterPro" id="IPR038321">
    <property type="entry name" value="TmcA_C_sf"/>
</dbReference>
<dbReference type="InterPro" id="IPR027417">
    <property type="entry name" value="P-loop_NTPase"/>
</dbReference>
<dbReference type="Pfam" id="PF13718">
    <property type="entry name" value="GNAT_acetyltr_2"/>
    <property type="match status" value="1"/>
</dbReference>
<evidence type="ECO:0000256" key="2">
    <source>
        <dbReference type="ARBA" id="ARBA00022555"/>
    </source>
</evidence>
<keyword evidence="8 9" id="KW-0012">Acyltransferase</keyword>
<keyword evidence="3 9" id="KW-0808">Transferase</keyword>
<name>A0ABM9AJB0_9GAMM</name>
<evidence type="ECO:0000313" key="12">
    <source>
        <dbReference type="Proteomes" id="UP000838100"/>
    </source>
</evidence>
<evidence type="ECO:0000259" key="10">
    <source>
        <dbReference type="PROSITE" id="PS51186"/>
    </source>
</evidence>
<keyword evidence="2 9" id="KW-0820">tRNA-binding</keyword>